<dbReference type="OrthoDB" id="6381258at2759"/>
<evidence type="ECO:0008006" key="4">
    <source>
        <dbReference type="Google" id="ProtNLM"/>
    </source>
</evidence>
<dbReference type="EMBL" id="JAHLQT010006356">
    <property type="protein sequence ID" value="KAG7174977.1"/>
    <property type="molecule type" value="Genomic_DNA"/>
</dbReference>
<evidence type="ECO:0000313" key="2">
    <source>
        <dbReference type="EMBL" id="KAG7174977.1"/>
    </source>
</evidence>
<sequence>MWSLLFLLTLSVATVHLAIENQFWHASEVSVERVTSMSSTQLGSLIRCAMLATEISWSHLFVFKDGVCSLSDMRVGKYLNDSDLGPTIACHTRHMYVCRTNGYTYADGESLEDTCGYYFCDRGTVGNIMKATTCPSPFTEDAGLGCVYLNKVSMTFCDARKWWEARG</sequence>
<protein>
    <recommendedName>
        <fullName evidence="4">Secreted protein</fullName>
    </recommendedName>
</protein>
<gene>
    <name evidence="2" type="ORF">Hamer_G015184</name>
</gene>
<comment type="caution">
    <text evidence="2">The sequence shown here is derived from an EMBL/GenBank/DDBJ whole genome shotgun (WGS) entry which is preliminary data.</text>
</comment>
<dbReference type="AlphaFoldDB" id="A0A8J5TLW0"/>
<evidence type="ECO:0000256" key="1">
    <source>
        <dbReference type="SAM" id="SignalP"/>
    </source>
</evidence>
<organism evidence="2 3">
    <name type="scientific">Homarus americanus</name>
    <name type="common">American lobster</name>
    <dbReference type="NCBI Taxonomy" id="6706"/>
    <lineage>
        <taxon>Eukaryota</taxon>
        <taxon>Metazoa</taxon>
        <taxon>Ecdysozoa</taxon>
        <taxon>Arthropoda</taxon>
        <taxon>Crustacea</taxon>
        <taxon>Multicrustacea</taxon>
        <taxon>Malacostraca</taxon>
        <taxon>Eumalacostraca</taxon>
        <taxon>Eucarida</taxon>
        <taxon>Decapoda</taxon>
        <taxon>Pleocyemata</taxon>
        <taxon>Astacidea</taxon>
        <taxon>Nephropoidea</taxon>
        <taxon>Nephropidae</taxon>
        <taxon>Homarus</taxon>
    </lineage>
</organism>
<accession>A0A8J5TLW0</accession>
<evidence type="ECO:0000313" key="3">
    <source>
        <dbReference type="Proteomes" id="UP000747542"/>
    </source>
</evidence>
<feature type="chain" id="PRO_5035177450" description="Secreted protein" evidence="1">
    <location>
        <begin position="19"/>
        <end position="167"/>
    </location>
</feature>
<feature type="signal peptide" evidence="1">
    <location>
        <begin position="1"/>
        <end position="18"/>
    </location>
</feature>
<keyword evidence="3" id="KW-1185">Reference proteome</keyword>
<reference evidence="2" key="1">
    <citation type="journal article" date="2021" name="Sci. Adv.">
        <title>The American lobster genome reveals insights on longevity, neural, and immune adaptations.</title>
        <authorList>
            <person name="Polinski J.M."/>
            <person name="Zimin A.V."/>
            <person name="Clark K.F."/>
            <person name="Kohn A.B."/>
            <person name="Sadowski N."/>
            <person name="Timp W."/>
            <person name="Ptitsyn A."/>
            <person name="Khanna P."/>
            <person name="Romanova D.Y."/>
            <person name="Williams P."/>
            <person name="Greenwood S.J."/>
            <person name="Moroz L.L."/>
            <person name="Walt D.R."/>
            <person name="Bodnar A.G."/>
        </authorList>
    </citation>
    <scope>NUCLEOTIDE SEQUENCE</scope>
    <source>
        <strain evidence="2">GMGI-L3</strain>
    </source>
</reference>
<proteinExistence type="predicted"/>
<dbReference type="Proteomes" id="UP000747542">
    <property type="component" value="Unassembled WGS sequence"/>
</dbReference>
<keyword evidence="1" id="KW-0732">Signal</keyword>
<name>A0A8J5TLW0_HOMAM</name>